<comment type="caution">
    <text evidence="1">The sequence shown here is derived from an EMBL/GenBank/DDBJ whole genome shotgun (WGS) entry which is preliminary data.</text>
</comment>
<keyword evidence="2" id="KW-1185">Reference proteome</keyword>
<name>A0ACC2U5V0_9FUNG</name>
<proteinExistence type="predicted"/>
<organism evidence="1 2">
    <name type="scientific">Entomophthora muscae</name>
    <dbReference type="NCBI Taxonomy" id="34485"/>
    <lineage>
        <taxon>Eukaryota</taxon>
        <taxon>Fungi</taxon>
        <taxon>Fungi incertae sedis</taxon>
        <taxon>Zoopagomycota</taxon>
        <taxon>Entomophthoromycotina</taxon>
        <taxon>Entomophthoromycetes</taxon>
        <taxon>Entomophthorales</taxon>
        <taxon>Entomophthoraceae</taxon>
        <taxon>Entomophthora</taxon>
    </lineage>
</organism>
<dbReference type="Proteomes" id="UP001165960">
    <property type="component" value="Unassembled WGS sequence"/>
</dbReference>
<evidence type="ECO:0000313" key="2">
    <source>
        <dbReference type="Proteomes" id="UP001165960"/>
    </source>
</evidence>
<evidence type="ECO:0000313" key="1">
    <source>
        <dbReference type="EMBL" id="KAJ9082183.1"/>
    </source>
</evidence>
<dbReference type="EMBL" id="QTSX02001440">
    <property type="protein sequence ID" value="KAJ9082183.1"/>
    <property type="molecule type" value="Genomic_DNA"/>
</dbReference>
<gene>
    <name evidence="1" type="ORF">DSO57_1006919</name>
</gene>
<accession>A0ACC2U5V0</accession>
<sequence length="134" mass="13917">MNNLFPGLGKIMQGYAGSFNSEASVYGHSQPTCPSPSTIQECVLSPASSSMALFAHHTQTAVKPNHVSTLASIIGQFSQGAIVMIHMFGGLQVGLMLAKQKFGCLLKACLVDNIGLPGADVASTQQKILAALGL</sequence>
<reference evidence="1" key="1">
    <citation type="submission" date="2022-04" db="EMBL/GenBank/DDBJ databases">
        <title>Genome of the entomopathogenic fungus Entomophthora muscae.</title>
        <authorList>
            <person name="Elya C."/>
            <person name="Lovett B.R."/>
            <person name="Lee E."/>
            <person name="Macias A.M."/>
            <person name="Hajek A.E."/>
            <person name="De Bivort B.L."/>
            <person name="Kasson M.T."/>
            <person name="De Fine Licht H.H."/>
            <person name="Stajich J.E."/>
        </authorList>
    </citation>
    <scope>NUCLEOTIDE SEQUENCE</scope>
    <source>
        <strain evidence="1">Berkeley</strain>
    </source>
</reference>
<protein>
    <submittedName>
        <fullName evidence="1">Uncharacterized protein</fullName>
    </submittedName>
</protein>